<feature type="compositionally biased region" description="Basic and acidic residues" evidence="1">
    <location>
        <begin position="181"/>
        <end position="191"/>
    </location>
</feature>
<comment type="caution">
    <text evidence="3">The sequence shown here is derived from an EMBL/GenBank/DDBJ whole genome shotgun (WGS) entry which is preliminary data.</text>
</comment>
<name>A0AAD5PZR0_9CRUS</name>
<organism evidence="3 4">
    <name type="scientific">Daphnia sinensis</name>
    <dbReference type="NCBI Taxonomy" id="1820382"/>
    <lineage>
        <taxon>Eukaryota</taxon>
        <taxon>Metazoa</taxon>
        <taxon>Ecdysozoa</taxon>
        <taxon>Arthropoda</taxon>
        <taxon>Crustacea</taxon>
        <taxon>Branchiopoda</taxon>
        <taxon>Diplostraca</taxon>
        <taxon>Cladocera</taxon>
        <taxon>Anomopoda</taxon>
        <taxon>Daphniidae</taxon>
        <taxon>Daphnia</taxon>
        <taxon>Daphnia similis group</taxon>
    </lineage>
</organism>
<accession>A0AAD5PZR0</accession>
<evidence type="ECO:0000313" key="4">
    <source>
        <dbReference type="Proteomes" id="UP000820818"/>
    </source>
</evidence>
<evidence type="ECO:0000313" key="3">
    <source>
        <dbReference type="EMBL" id="KAI9561405.1"/>
    </source>
</evidence>
<sequence>MLRFIQLLLLASMFLATFLGETDSFTLERVSVGDSHDHKDSCETRRVDSNDRTVDDMHYEDSLEEEDAEINGQIQDTSEENRVVKRNSFHARPGQRRISFNRHAQHQFESVEDDDDMLFQHSRTPTASRQSNHQLWDVSDEQQSWEVKDQQLKNLFGIRWDSAKNPKKSIHRSSVDDSMEDLPRQQHERHSSRMGSKRRPGIVF</sequence>
<evidence type="ECO:0000256" key="1">
    <source>
        <dbReference type="SAM" id="MobiDB-lite"/>
    </source>
</evidence>
<feature type="region of interest" description="Disordered" evidence="1">
    <location>
        <begin position="164"/>
        <end position="204"/>
    </location>
</feature>
<keyword evidence="2" id="KW-0732">Signal</keyword>
<feature type="compositionally biased region" description="Basic residues" evidence="1">
    <location>
        <begin position="192"/>
        <end position="204"/>
    </location>
</feature>
<dbReference type="EMBL" id="WJBH02000003">
    <property type="protein sequence ID" value="KAI9561405.1"/>
    <property type="molecule type" value="Genomic_DNA"/>
</dbReference>
<keyword evidence="4" id="KW-1185">Reference proteome</keyword>
<gene>
    <name evidence="3" type="ORF">GHT06_012362</name>
</gene>
<dbReference type="AlphaFoldDB" id="A0AAD5PZR0"/>
<feature type="signal peptide" evidence="2">
    <location>
        <begin position="1"/>
        <end position="24"/>
    </location>
</feature>
<evidence type="ECO:0000256" key="2">
    <source>
        <dbReference type="SAM" id="SignalP"/>
    </source>
</evidence>
<proteinExistence type="predicted"/>
<dbReference type="Proteomes" id="UP000820818">
    <property type="component" value="Linkage Group LG3"/>
</dbReference>
<protein>
    <submittedName>
        <fullName evidence="3">Uncharacterized protein</fullName>
    </submittedName>
</protein>
<reference evidence="3 4" key="1">
    <citation type="submission" date="2022-05" db="EMBL/GenBank/DDBJ databases">
        <title>A multi-omics perspective on studying reproductive biology in Daphnia sinensis.</title>
        <authorList>
            <person name="Jia J."/>
        </authorList>
    </citation>
    <scope>NUCLEOTIDE SEQUENCE [LARGE SCALE GENOMIC DNA]</scope>
    <source>
        <strain evidence="3 4">WSL</strain>
    </source>
</reference>
<feature type="chain" id="PRO_5042002852" evidence="2">
    <location>
        <begin position="25"/>
        <end position="204"/>
    </location>
</feature>